<dbReference type="AlphaFoldDB" id="G0UC72"/>
<keyword evidence="8" id="KW-0472">Membrane</keyword>
<dbReference type="Gene3D" id="3.10.200.10">
    <property type="entry name" value="Alpha carbonic anhydrase"/>
    <property type="match status" value="1"/>
</dbReference>
<accession>G0UC72</accession>
<dbReference type="InterPro" id="IPR036398">
    <property type="entry name" value="CA_dom_sf"/>
</dbReference>
<evidence type="ECO:0000256" key="1">
    <source>
        <dbReference type="ARBA" id="ARBA00010718"/>
    </source>
</evidence>
<dbReference type="OMA" id="EVYTIRI"/>
<name>G0UC72_TRYVY</name>
<dbReference type="PANTHER" id="PTHR18952:SF265">
    <property type="entry name" value="CARBONIC ANHYDRASE"/>
    <property type="match status" value="1"/>
</dbReference>
<evidence type="ECO:0000256" key="4">
    <source>
        <dbReference type="ARBA" id="ARBA00022833"/>
    </source>
</evidence>
<evidence type="ECO:0000256" key="9">
    <source>
        <dbReference type="SAM" id="SignalP"/>
    </source>
</evidence>
<dbReference type="SUPFAM" id="SSF51069">
    <property type="entry name" value="Carbonic anhydrase"/>
    <property type="match status" value="1"/>
</dbReference>
<keyword evidence="8" id="KW-0812">Transmembrane</keyword>
<feature type="domain" description="Alpha-carbonic anhydrase" evidence="10">
    <location>
        <begin position="43"/>
        <end position="302"/>
    </location>
</feature>
<feature type="compositionally biased region" description="Basic and acidic residues" evidence="7">
    <location>
        <begin position="331"/>
        <end position="358"/>
    </location>
</feature>
<reference evidence="11" key="1">
    <citation type="journal article" date="2012" name="Proc. Natl. Acad. Sci. U.S.A.">
        <title>Antigenic diversity is generated by distinct evolutionary mechanisms in African trypanosome species.</title>
        <authorList>
            <person name="Jackson A.P."/>
            <person name="Berry A."/>
            <person name="Aslett M."/>
            <person name="Allison H.C."/>
            <person name="Burton P."/>
            <person name="Vavrova-Anderson J."/>
            <person name="Brown R."/>
            <person name="Browne H."/>
            <person name="Corton N."/>
            <person name="Hauser H."/>
            <person name="Gamble J."/>
            <person name="Gilderthorp R."/>
            <person name="Marcello L."/>
            <person name="McQuillan J."/>
            <person name="Otto T.D."/>
            <person name="Quail M.A."/>
            <person name="Sanders M.J."/>
            <person name="van Tonder A."/>
            <person name="Ginger M.L."/>
            <person name="Field M.C."/>
            <person name="Barry J.D."/>
            <person name="Hertz-Fowler C."/>
            <person name="Berriman M."/>
        </authorList>
    </citation>
    <scope>NUCLEOTIDE SEQUENCE</scope>
    <source>
        <strain evidence="11">Y486</strain>
    </source>
</reference>
<proteinExistence type="inferred from homology"/>
<dbReference type="InterPro" id="IPR041891">
    <property type="entry name" value="Alpha_CA_prokaryot-like"/>
</dbReference>
<gene>
    <name evidence="11" type="ORF">TVY486_1109040</name>
</gene>
<keyword evidence="3" id="KW-0479">Metal-binding</keyword>
<organism evidence="11">
    <name type="scientific">Trypanosoma vivax (strain Y486)</name>
    <dbReference type="NCBI Taxonomy" id="1055687"/>
    <lineage>
        <taxon>Eukaryota</taxon>
        <taxon>Discoba</taxon>
        <taxon>Euglenozoa</taxon>
        <taxon>Kinetoplastea</taxon>
        <taxon>Metakinetoplastina</taxon>
        <taxon>Trypanosomatida</taxon>
        <taxon>Trypanosomatidae</taxon>
        <taxon>Trypanosoma</taxon>
        <taxon>Duttonella</taxon>
    </lineage>
</organism>
<dbReference type="PROSITE" id="PS51144">
    <property type="entry name" value="ALPHA_CA_2"/>
    <property type="match status" value="1"/>
</dbReference>
<evidence type="ECO:0000256" key="2">
    <source>
        <dbReference type="ARBA" id="ARBA00012925"/>
    </source>
</evidence>
<feature type="transmembrane region" description="Helical" evidence="8">
    <location>
        <begin position="375"/>
        <end position="396"/>
    </location>
</feature>
<protein>
    <recommendedName>
        <fullName evidence="2">carbonic anhydrase</fullName>
        <ecNumber evidence="2">4.2.1.1</ecNumber>
    </recommendedName>
</protein>
<dbReference type="CDD" id="cd03124">
    <property type="entry name" value="alpha_CA_prokaryotic_like"/>
    <property type="match status" value="1"/>
</dbReference>
<dbReference type="GO" id="GO:0004089">
    <property type="term" value="F:carbonate dehydratase activity"/>
    <property type="evidence" value="ECO:0007669"/>
    <property type="project" value="UniProtKB-EC"/>
</dbReference>
<comment type="similarity">
    <text evidence="1">Belongs to the alpha-carbonic anhydrase family.</text>
</comment>
<keyword evidence="4" id="KW-0862">Zinc</keyword>
<evidence type="ECO:0000259" key="10">
    <source>
        <dbReference type="PROSITE" id="PS51144"/>
    </source>
</evidence>
<dbReference type="InterPro" id="IPR023561">
    <property type="entry name" value="Carbonic_anhydrase_a-class"/>
</dbReference>
<feature type="signal peptide" evidence="9">
    <location>
        <begin position="1"/>
        <end position="26"/>
    </location>
</feature>
<dbReference type="SMART" id="SM01057">
    <property type="entry name" value="Carb_anhydrase"/>
    <property type="match status" value="1"/>
</dbReference>
<feature type="region of interest" description="Disordered" evidence="7">
    <location>
        <begin position="331"/>
        <end position="368"/>
    </location>
</feature>
<evidence type="ECO:0000313" key="11">
    <source>
        <dbReference type="EMBL" id="CCC53420.1"/>
    </source>
</evidence>
<feature type="compositionally biased region" description="Basic residues" evidence="7">
    <location>
        <begin position="359"/>
        <end position="368"/>
    </location>
</feature>
<keyword evidence="8" id="KW-1133">Transmembrane helix</keyword>
<evidence type="ECO:0000256" key="7">
    <source>
        <dbReference type="SAM" id="MobiDB-lite"/>
    </source>
</evidence>
<evidence type="ECO:0000256" key="8">
    <source>
        <dbReference type="SAM" id="Phobius"/>
    </source>
</evidence>
<keyword evidence="9" id="KW-0732">Signal</keyword>
<dbReference type="VEuPathDB" id="TriTrypDB:TvY486_1109040"/>
<keyword evidence="5 11" id="KW-0456">Lyase</keyword>
<dbReference type="EMBL" id="HE573027">
    <property type="protein sequence ID" value="CCC53420.1"/>
    <property type="molecule type" value="Genomic_DNA"/>
</dbReference>
<feature type="chain" id="PRO_5003410508" description="carbonic anhydrase" evidence="9">
    <location>
        <begin position="27"/>
        <end position="423"/>
    </location>
</feature>
<comment type="catalytic activity">
    <reaction evidence="6">
        <text>hydrogencarbonate + H(+) = CO2 + H2O</text>
        <dbReference type="Rhea" id="RHEA:10748"/>
        <dbReference type="ChEBI" id="CHEBI:15377"/>
        <dbReference type="ChEBI" id="CHEBI:15378"/>
        <dbReference type="ChEBI" id="CHEBI:16526"/>
        <dbReference type="ChEBI" id="CHEBI:17544"/>
        <dbReference type="EC" id="4.2.1.1"/>
    </reaction>
</comment>
<dbReference type="GO" id="GO:0008270">
    <property type="term" value="F:zinc ion binding"/>
    <property type="evidence" value="ECO:0007669"/>
    <property type="project" value="InterPro"/>
</dbReference>
<evidence type="ECO:0000256" key="6">
    <source>
        <dbReference type="ARBA" id="ARBA00048348"/>
    </source>
</evidence>
<dbReference type="EC" id="4.2.1.1" evidence="2"/>
<dbReference type="InterPro" id="IPR001148">
    <property type="entry name" value="CA_dom"/>
</dbReference>
<evidence type="ECO:0000256" key="3">
    <source>
        <dbReference type="ARBA" id="ARBA00022723"/>
    </source>
</evidence>
<dbReference type="Pfam" id="PF00194">
    <property type="entry name" value="Carb_anhydrase"/>
    <property type="match status" value="1"/>
</dbReference>
<sequence>MQDCFFCYRQVFLLLGFYGALSHTSASSSYSTAGFQREEVKDPTWGYSDFGTWPELCHSGRQQSPVSFKNITASEMQCIKPPRALAFSKGCTFRAEEASLVIDNEVYTIRIRLLSLKDPGGIKASPCTVHDPLDQDGEPYHLLGMHIHTPAEHLFPWGDPAAELHIVFSRRGAGGTPHFMVVAVQLVVSNGATSTAARALQHILVDGPLPPKHASTTCTLVEDTAVQGMLPLRGSYVTYNGSLTTPPCTEGVRFIVMSTPQFISKLALERLQEMLAVSQSQKVPDNHRPPQSLNGRTVCRYIDKKYKEAGSSSDNLRDYFDIASTAGKTDKIGNSRLDEGKQKVSGKTSRDHKEAKVDKKQRHEKRNSHHVAKSILLAATALTLVCVVTLLCCWLTSASAIRLDESELRGLSGTSLGYGTVTP</sequence>
<evidence type="ECO:0000256" key="5">
    <source>
        <dbReference type="ARBA" id="ARBA00023239"/>
    </source>
</evidence>
<dbReference type="PANTHER" id="PTHR18952">
    <property type="entry name" value="CARBONIC ANHYDRASE"/>
    <property type="match status" value="1"/>
</dbReference>